<keyword evidence="3" id="KW-1185">Reference proteome</keyword>
<reference evidence="2 3" key="1">
    <citation type="submission" date="2024-08" db="EMBL/GenBank/DDBJ databases">
        <authorList>
            <person name="Will J Nash"/>
            <person name="Angela Man"/>
            <person name="Seanna McTaggart"/>
            <person name="Kendall Baker"/>
            <person name="Tom Barker"/>
            <person name="Leah Catchpole"/>
            <person name="Alex Durrant"/>
            <person name="Karim Gharbi"/>
            <person name="Naomi Irish"/>
            <person name="Gemy Kaithakottil"/>
            <person name="Debby Ku"/>
            <person name="Aaliyah Providence"/>
            <person name="Felix Shaw"/>
            <person name="David Swarbreck"/>
            <person name="Chris Watkins"/>
            <person name="Ann M. McCartney"/>
            <person name="Giulio Formenti"/>
            <person name="Alice Mouton"/>
            <person name="Noel Vella"/>
            <person name="Bjorn M von Reumont"/>
            <person name="Adriana Vella"/>
            <person name="Wilfried Haerty"/>
        </authorList>
    </citation>
    <scope>NUCLEOTIDE SEQUENCE [LARGE SCALE GENOMIC DNA]</scope>
</reference>
<gene>
    <name evidence="2" type="ORF">XYLVIOL_LOCUS2722</name>
</gene>
<organism evidence="2 3">
    <name type="scientific">Xylocopa violacea</name>
    <name type="common">Violet carpenter bee</name>
    <name type="synonym">Apis violacea</name>
    <dbReference type="NCBI Taxonomy" id="135666"/>
    <lineage>
        <taxon>Eukaryota</taxon>
        <taxon>Metazoa</taxon>
        <taxon>Ecdysozoa</taxon>
        <taxon>Arthropoda</taxon>
        <taxon>Hexapoda</taxon>
        <taxon>Insecta</taxon>
        <taxon>Pterygota</taxon>
        <taxon>Neoptera</taxon>
        <taxon>Endopterygota</taxon>
        <taxon>Hymenoptera</taxon>
        <taxon>Apocrita</taxon>
        <taxon>Aculeata</taxon>
        <taxon>Apoidea</taxon>
        <taxon>Anthophila</taxon>
        <taxon>Apidae</taxon>
        <taxon>Xylocopa</taxon>
        <taxon>Xylocopa</taxon>
    </lineage>
</organism>
<sequence length="636" mass="74567">MDYARKIGKSDEPKKWTRQPPTFVTTRDRLISPEVVSNEDRRLENWKTWLERRKKQQEHTESVTGRPPSEQILNSCETVRPLVEMRNLIDYASVPVPVVPDKYRGGPEFWRTPRTLPKRGIPCSFPDITFTPSKKELNIAPELLYVHLPELLEKEKGLVDPRPKEPLWKRSQYLMKRRKELSKEIALLIPKEPETKDLVIKNHVPFKPEVLPRIPPITISRVEDEEEKSHCGYYPEQVVVLKIQEREIVWQKSDSSKCDAETEPTMWSLTFSGTVNKRMEKEIVFENKGNRVIVYQWRNTVLHSDALPLPIRMSPFFFNKTKGVILPGQIVKLQVWYLPRRSCIVTEFWRLVTSPILCPSQLIFRFWGCARTSKKDERSRLESIRTIDRYLDRCVSNSVAWEIMDDIVDSIISFKRPQVAYGNLFLESELFIVKNPLCFYSPSILTEFHKIYYNATNQNELRWDMSLDDLRDALLRIKQSERRDNMLSRFNSLYKECLKPTLYSAVQYKKHEAVYNLLCSFFNLFEVESESAKNACFVKEREDASDMASEISCAMSMYESQVSVKTSRRKLERKLSSCSEECSVKKVGDDAVFASYVLLSPYREIFFIRIYQLLGDTMVQVFASIESFNNLNERDK</sequence>
<name>A0ABP1NAE7_XYLVO</name>
<evidence type="ECO:0000313" key="2">
    <source>
        <dbReference type="EMBL" id="CAL7937457.1"/>
    </source>
</evidence>
<dbReference type="Pfam" id="PF14646">
    <property type="entry name" value="MYCBPAP"/>
    <property type="match status" value="1"/>
</dbReference>
<evidence type="ECO:0000313" key="3">
    <source>
        <dbReference type="Proteomes" id="UP001642520"/>
    </source>
</evidence>
<dbReference type="PANTHER" id="PTHR48421">
    <property type="entry name" value="MYCBP-ASSOCIATED PROTEIN"/>
    <property type="match status" value="1"/>
</dbReference>
<dbReference type="InterPro" id="IPR032707">
    <property type="entry name" value="MYCBPAP"/>
</dbReference>
<protein>
    <recommendedName>
        <fullName evidence="4">MYCBP-associated protein</fullName>
    </recommendedName>
</protein>
<feature type="region of interest" description="Disordered" evidence="1">
    <location>
        <begin position="1"/>
        <end position="20"/>
    </location>
</feature>
<evidence type="ECO:0000256" key="1">
    <source>
        <dbReference type="SAM" id="MobiDB-lite"/>
    </source>
</evidence>
<dbReference type="PANTHER" id="PTHR48421:SF1">
    <property type="entry name" value="MYCBP-ASSOCIATED PROTEIN"/>
    <property type="match status" value="1"/>
</dbReference>
<dbReference type="Proteomes" id="UP001642520">
    <property type="component" value="Unassembled WGS sequence"/>
</dbReference>
<dbReference type="EMBL" id="CAXAJV020001288">
    <property type="protein sequence ID" value="CAL7937457.1"/>
    <property type="molecule type" value="Genomic_DNA"/>
</dbReference>
<comment type="caution">
    <text evidence="2">The sequence shown here is derived from an EMBL/GenBank/DDBJ whole genome shotgun (WGS) entry which is preliminary data.</text>
</comment>
<feature type="compositionally biased region" description="Basic and acidic residues" evidence="1">
    <location>
        <begin position="1"/>
        <end position="15"/>
    </location>
</feature>
<evidence type="ECO:0008006" key="4">
    <source>
        <dbReference type="Google" id="ProtNLM"/>
    </source>
</evidence>
<proteinExistence type="predicted"/>
<accession>A0ABP1NAE7</accession>